<dbReference type="InterPro" id="IPR001878">
    <property type="entry name" value="Znf_CCHC"/>
</dbReference>
<sequence>MVLPIHTIYCYRCGGKGHYGDDCHVYADLKDLVIQESAFSGKNLERPLSNMYYNIILKQREEDENVGTAYIVGLISR</sequence>
<dbReference type="SUPFAM" id="SSF57756">
    <property type="entry name" value="Retrovirus zinc finger-like domains"/>
    <property type="match status" value="1"/>
</dbReference>
<dbReference type="Gene3D" id="4.10.60.10">
    <property type="entry name" value="Zinc finger, CCHC-type"/>
    <property type="match status" value="1"/>
</dbReference>
<dbReference type="GO" id="GO:0003676">
    <property type="term" value="F:nucleic acid binding"/>
    <property type="evidence" value="ECO:0007669"/>
    <property type="project" value="InterPro"/>
</dbReference>
<evidence type="ECO:0000313" key="4">
    <source>
        <dbReference type="Proteomes" id="UP001306508"/>
    </source>
</evidence>
<evidence type="ECO:0000256" key="1">
    <source>
        <dbReference type="PROSITE-ProRule" id="PRU00047"/>
    </source>
</evidence>
<evidence type="ECO:0000259" key="2">
    <source>
        <dbReference type="PROSITE" id="PS50158"/>
    </source>
</evidence>
<dbReference type="GO" id="GO:0008270">
    <property type="term" value="F:zinc ion binding"/>
    <property type="evidence" value="ECO:0007669"/>
    <property type="project" value="UniProtKB-KW"/>
</dbReference>
<dbReference type="EMBL" id="JAWIZZ010000047">
    <property type="protein sequence ID" value="KAK5779121.1"/>
    <property type="molecule type" value="Genomic_DNA"/>
</dbReference>
<dbReference type="AlphaFoldDB" id="A0AAN7W1G8"/>
<proteinExistence type="predicted"/>
<keyword evidence="1" id="KW-0479">Metal-binding</keyword>
<accession>A0AAN7W1G8</accession>
<name>A0AAN7W1G8_9SACH</name>
<keyword evidence="1" id="KW-0862">Zinc</keyword>
<organism evidence="3 4">
    <name type="scientific">Arxiozyma heterogenica</name>
    <dbReference type="NCBI Taxonomy" id="278026"/>
    <lineage>
        <taxon>Eukaryota</taxon>
        <taxon>Fungi</taxon>
        <taxon>Dikarya</taxon>
        <taxon>Ascomycota</taxon>
        <taxon>Saccharomycotina</taxon>
        <taxon>Saccharomycetes</taxon>
        <taxon>Saccharomycetales</taxon>
        <taxon>Saccharomycetaceae</taxon>
        <taxon>Arxiozyma</taxon>
    </lineage>
</organism>
<keyword evidence="4" id="KW-1185">Reference proteome</keyword>
<feature type="domain" description="CCHC-type" evidence="2">
    <location>
        <begin position="10"/>
        <end position="23"/>
    </location>
</feature>
<dbReference type="InterPro" id="IPR036875">
    <property type="entry name" value="Znf_CCHC_sf"/>
</dbReference>
<dbReference type="Proteomes" id="UP001306508">
    <property type="component" value="Unassembled WGS sequence"/>
</dbReference>
<keyword evidence="1" id="KW-0863">Zinc-finger</keyword>
<dbReference type="PROSITE" id="PS50158">
    <property type="entry name" value="ZF_CCHC"/>
    <property type="match status" value="1"/>
</dbReference>
<comment type="caution">
    <text evidence="3">The sequence shown here is derived from an EMBL/GenBank/DDBJ whole genome shotgun (WGS) entry which is preliminary data.</text>
</comment>
<protein>
    <recommendedName>
        <fullName evidence="2">CCHC-type domain-containing protein</fullName>
    </recommendedName>
</protein>
<gene>
    <name evidence="3" type="ORF">RI543_003006</name>
</gene>
<evidence type="ECO:0000313" key="3">
    <source>
        <dbReference type="EMBL" id="KAK5779121.1"/>
    </source>
</evidence>
<reference evidence="4" key="1">
    <citation type="submission" date="2023-07" db="EMBL/GenBank/DDBJ databases">
        <title>A draft genome of Kazachstania heterogenica Y-27499.</title>
        <authorList>
            <person name="Donic C."/>
            <person name="Kralova J.S."/>
            <person name="Fidel L."/>
            <person name="Ben-Dor S."/>
            <person name="Jung S."/>
        </authorList>
    </citation>
    <scope>NUCLEOTIDE SEQUENCE [LARGE SCALE GENOMIC DNA]</scope>
    <source>
        <strain evidence="4">Y27499</strain>
    </source>
</reference>